<name>A0A196S4X3_BLAHN</name>
<proteinExistence type="predicted"/>
<organism evidence="1 2">
    <name type="scientific">Blastocystis sp. subtype 1 (strain ATCC 50177 / NandII)</name>
    <dbReference type="NCBI Taxonomy" id="478820"/>
    <lineage>
        <taxon>Eukaryota</taxon>
        <taxon>Sar</taxon>
        <taxon>Stramenopiles</taxon>
        <taxon>Bigyra</taxon>
        <taxon>Opalozoa</taxon>
        <taxon>Opalinata</taxon>
        <taxon>Blastocystidae</taxon>
        <taxon>Blastocystis</taxon>
    </lineage>
</organism>
<evidence type="ECO:0000313" key="2">
    <source>
        <dbReference type="Proteomes" id="UP000078348"/>
    </source>
</evidence>
<protein>
    <submittedName>
        <fullName evidence="1">Uncharacterized protein</fullName>
    </submittedName>
</protein>
<comment type="caution">
    <text evidence="1">The sequence shown here is derived from an EMBL/GenBank/DDBJ whole genome shotgun (WGS) entry which is preliminary data.</text>
</comment>
<reference evidence="1 2" key="1">
    <citation type="submission" date="2016-05" db="EMBL/GenBank/DDBJ databases">
        <title>Nuclear genome of Blastocystis sp. subtype 1 NandII.</title>
        <authorList>
            <person name="Gentekaki E."/>
            <person name="Curtis B."/>
            <person name="Stairs C."/>
            <person name="Eme L."/>
            <person name="Herman E."/>
            <person name="Klimes V."/>
            <person name="Arias M.C."/>
            <person name="Elias M."/>
            <person name="Hilliou F."/>
            <person name="Klute M."/>
            <person name="Malik S.-B."/>
            <person name="Pightling A."/>
            <person name="Rachubinski R."/>
            <person name="Salas D."/>
            <person name="Schlacht A."/>
            <person name="Suga H."/>
            <person name="Archibald J."/>
            <person name="Ball S.G."/>
            <person name="Clark G."/>
            <person name="Dacks J."/>
            <person name="Van Der Giezen M."/>
            <person name="Tsaousis A."/>
            <person name="Roger A."/>
        </authorList>
    </citation>
    <scope>NUCLEOTIDE SEQUENCE [LARGE SCALE GENOMIC DNA]</scope>
    <source>
        <strain evidence="2">ATCC 50177 / NandII</strain>
    </source>
</reference>
<dbReference type="Proteomes" id="UP000078348">
    <property type="component" value="Unassembled WGS sequence"/>
</dbReference>
<dbReference type="EMBL" id="LXWW01000561">
    <property type="protein sequence ID" value="OAO12143.1"/>
    <property type="molecule type" value="Genomic_DNA"/>
</dbReference>
<sequence length="1014" mass="113074">MYYPLGRVVGVSPVVVPGFVPFQGFVPLLYGCSDLVSFFLTRFIPQLNDVEDVPWHLCLYDVYNEAKERPLAIGAALAMGEASLQRGLELEGRGKYREACLAFEEAAKAEGPAWSRAILRQRERECLRDLDYWDDIAGTLCSEDVVWRVETLAMKNDYEQLVAFVQTLPSPEALGIHQLLLYGRGLLLQQKSEALESLLASLPSLFLTQLARMAQFDTQSPEQRQELSRVAQELYDLRSLTALLSSPLSKFDQLNRMASLRQNLPARWEPCCDWRLLLHWRELAFAKFDELSFQKAAQEVRGDVEWYGLQLLEKFASASDVVGMVQLADELLQRKWLSVPTLTRLVAAMVDVAIGAGFEVDAELCTHANLSIMQGKDKAVMLNSIAALLSAKLPPDAGRAKAQAALSQAVALNPDDGDLWHDWSNLLSGAEPMKDVVATMVASLEKQAHVDARLILKLLNRVISNKVSLSDLSVLLDQFPSRLFLPFLSLLFPADSHLFQLLAPVRRVVRRDHGAIYTYYLKWRSETCLQRVQQEKAISDMEGEWEALIRVSPRETAANVFFVDSLLAATHDSVRELHYLLSLLLDAACQAMTTTLDDSIPEEITAQLREVGNRIFRPSAPSVNEEFIARYRDAFFADFVQGVSAFPPTALTSLHALHARLLHWKRALAAIITSVASFDLPDPMLRPLAGCLRYVTLPAAIASHTPTLLRPLAVASFTPSLASPAYQSRHFTVVTDAAASGPVRYGLRAMSAQQMVCSLQARTLEWCLDRLLEESAFAAQHLRCGGRCLLPVGARHVLVREGPAEQSLFTLAEALLREKGQDYDQMLLAAVPSYAAWNGYSVTSVTSVTSVASVAQQVPSPRSAVDFESLSRFILKRMPSITGFERWKNAFVKNLATFSFLQCFFKNTMMMFMGDNQYLGNFRVVLDELLKVCEDRNASIVLMMRILLLFHISSLMGLKGVPISISDAALMEKVQLLMQRLRPEGNDGSVKLLIDSATRVDNVMKMGVSWCSWL</sequence>
<evidence type="ECO:0000313" key="1">
    <source>
        <dbReference type="EMBL" id="OAO12143.1"/>
    </source>
</evidence>
<accession>A0A196S4X3</accession>
<keyword evidence="2" id="KW-1185">Reference proteome</keyword>
<dbReference type="PROSITE" id="PS51257">
    <property type="entry name" value="PROKAR_LIPOPROTEIN"/>
    <property type="match status" value="1"/>
</dbReference>
<gene>
    <name evidence="1" type="ORF">AV274_6193</name>
</gene>
<dbReference type="AlphaFoldDB" id="A0A196S4X3"/>